<protein>
    <submittedName>
        <fullName evidence="4">Agamous-like MADS-box protein AGL19 isoform X2</fullName>
    </submittedName>
</protein>
<sequence>MSRKLELLENSKRRILGEDLDTCSIDELEKVEEQLDRSLRNIRARKNQLLREQIALLNDEEKVLMEKNAELRKKYEVRPLPLFIDRQEEEHLQRQTMDVETHLFIGPPERRSSH</sequence>
<evidence type="ECO:0000256" key="1">
    <source>
        <dbReference type="SAM" id="Coils"/>
    </source>
</evidence>
<dbReference type="GO" id="GO:0003700">
    <property type="term" value="F:DNA-binding transcription factor activity"/>
    <property type="evidence" value="ECO:0007669"/>
    <property type="project" value="InterPro"/>
</dbReference>
<organism evidence="4">
    <name type="scientific">Nicotiana tabacum</name>
    <name type="common">Common tobacco</name>
    <dbReference type="NCBI Taxonomy" id="4097"/>
    <lineage>
        <taxon>Eukaryota</taxon>
        <taxon>Viridiplantae</taxon>
        <taxon>Streptophyta</taxon>
        <taxon>Embryophyta</taxon>
        <taxon>Tracheophyta</taxon>
        <taxon>Spermatophyta</taxon>
        <taxon>Magnoliopsida</taxon>
        <taxon>eudicotyledons</taxon>
        <taxon>Gunneridae</taxon>
        <taxon>Pentapetalae</taxon>
        <taxon>asterids</taxon>
        <taxon>lamiids</taxon>
        <taxon>Solanales</taxon>
        <taxon>Solanaceae</taxon>
        <taxon>Nicotianoideae</taxon>
        <taxon>Nicotianeae</taxon>
        <taxon>Nicotiana</taxon>
    </lineage>
</organism>
<gene>
    <name evidence="4" type="primary">LOC107805511</name>
</gene>
<dbReference type="OrthoDB" id="1898716at2759"/>
<feature type="region of interest" description="Disordered" evidence="2">
    <location>
        <begin position="94"/>
        <end position="114"/>
    </location>
</feature>
<dbReference type="InterPro" id="IPR002487">
    <property type="entry name" value="TF_Kbox"/>
</dbReference>
<evidence type="ECO:0000313" key="4">
    <source>
        <dbReference type="RefSeq" id="XP_016485150.1"/>
    </source>
</evidence>
<dbReference type="RefSeq" id="XP_016485150.1">
    <property type="nucleotide sequence ID" value="XM_016629664.1"/>
</dbReference>
<evidence type="ECO:0000256" key="2">
    <source>
        <dbReference type="SAM" id="MobiDB-lite"/>
    </source>
</evidence>
<feature type="coiled-coil region" evidence="1">
    <location>
        <begin position="25"/>
        <end position="74"/>
    </location>
</feature>
<dbReference type="AlphaFoldDB" id="A0A1S4B895"/>
<feature type="domain" description="K-box" evidence="3">
    <location>
        <begin position="1"/>
        <end position="81"/>
    </location>
</feature>
<accession>A0A1S4B895</accession>
<evidence type="ECO:0000259" key="3">
    <source>
        <dbReference type="PROSITE" id="PS51297"/>
    </source>
</evidence>
<dbReference type="GO" id="GO:0005634">
    <property type="term" value="C:nucleus"/>
    <property type="evidence" value="ECO:0007669"/>
    <property type="project" value="InterPro"/>
</dbReference>
<reference evidence="4" key="1">
    <citation type="submission" date="2025-08" db="UniProtKB">
        <authorList>
            <consortium name="RefSeq"/>
        </authorList>
    </citation>
    <scope>IDENTIFICATION</scope>
</reference>
<dbReference type="Pfam" id="PF01486">
    <property type="entry name" value="K-box"/>
    <property type="match status" value="1"/>
</dbReference>
<keyword evidence="1" id="KW-0175">Coiled coil</keyword>
<name>A0A1S4B895_TOBAC</name>
<dbReference type="PROSITE" id="PS51297">
    <property type="entry name" value="K_BOX"/>
    <property type="match status" value="1"/>
</dbReference>
<proteinExistence type="predicted"/>